<keyword evidence="1" id="KW-0813">Transport</keyword>
<dbReference type="OrthoDB" id="6271555at2"/>
<keyword evidence="1" id="KW-0762">Sugar transport</keyword>
<proteinExistence type="predicted"/>
<name>A0A0C3IAA9_9VIBR</name>
<dbReference type="STRING" id="50718.SU60_05355"/>
<reference evidence="1 2" key="1">
    <citation type="submission" date="2015-01" db="EMBL/GenBank/DDBJ databases">
        <title>Draft genome of Vibrio mytili type strain CAIM 528.</title>
        <authorList>
            <person name="Gonzalez-Castillo A."/>
            <person name="Gomez-Gil B."/>
            <person name="Enciso-Ibarra J."/>
        </authorList>
    </citation>
    <scope>NUCLEOTIDE SEQUENCE [LARGE SCALE GENOMIC DNA]</scope>
    <source>
        <strain evidence="1 2">CAIM 528</strain>
    </source>
</reference>
<dbReference type="Proteomes" id="UP000031977">
    <property type="component" value="Unassembled WGS sequence"/>
</dbReference>
<accession>A0A0C3IAA9</accession>
<evidence type="ECO:0000313" key="1">
    <source>
        <dbReference type="EMBL" id="KIN11930.1"/>
    </source>
</evidence>
<comment type="caution">
    <text evidence="1">The sequence shown here is derived from an EMBL/GenBank/DDBJ whole genome shotgun (WGS) entry which is preliminary data.</text>
</comment>
<dbReference type="AlphaFoldDB" id="A0A0C3IAA9"/>
<dbReference type="InterPro" id="IPR021811">
    <property type="entry name" value="DUF3389"/>
</dbReference>
<keyword evidence="2" id="KW-1185">Reference proteome</keyword>
<sequence>MVIEFSVGKIIATQHEVVVKLAGSSMATLQAQSESIQLLGRGANVIVAHGSECKWSIKLDDEEQLILLAKEVGVDIQ</sequence>
<dbReference type="RefSeq" id="WP_041154656.1">
    <property type="nucleotide sequence ID" value="NZ_CBCRVP010000003.1"/>
</dbReference>
<dbReference type="Pfam" id="PF11869">
    <property type="entry name" value="DUF3389"/>
    <property type="match status" value="1"/>
</dbReference>
<dbReference type="EMBL" id="JXOK01000010">
    <property type="protein sequence ID" value="KIN11930.1"/>
    <property type="molecule type" value="Genomic_DNA"/>
</dbReference>
<gene>
    <name evidence="1" type="ORF">SU60_05355</name>
</gene>
<organism evidence="1 2">
    <name type="scientific">Vibrio mytili</name>
    <dbReference type="NCBI Taxonomy" id="50718"/>
    <lineage>
        <taxon>Bacteria</taxon>
        <taxon>Pseudomonadati</taxon>
        <taxon>Pseudomonadota</taxon>
        <taxon>Gammaproteobacteria</taxon>
        <taxon>Vibrionales</taxon>
        <taxon>Vibrionaceae</taxon>
        <taxon>Vibrio</taxon>
    </lineage>
</organism>
<protein>
    <submittedName>
        <fullName evidence="1">PTS sugar transporter subunit IIA</fullName>
    </submittedName>
</protein>
<evidence type="ECO:0000313" key="2">
    <source>
        <dbReference type="Proteomes" id="UP000031977"/>
    </source>
</evidence>